<reference evidence="2 3" key="1">
    <citation type="journal article" date="2020" name="bioRxiv">
        <title>Sequence and annotation of 42 cannabis genomes reveals extensive copy number variation in cannabinoid synthesis and pathogen resistance genes.</title>
        <authorList>
            <person name="Mckernan K.J."/>
            <person name="Helbert Y."/>
            <person name="Kane L.T."/>
            <person name="Ebling H."/>
            <person name="Zhang L."/>
            <person name="Liu B."/>
            <person name="Eaton Z."/>
            <person name="Mclaughlin S."/>
            <person name="Kingan S."/>
            <person name="Baybayan P."/>
            <person name="Concepcion G."/>
            <person name="Jordan M."/>
            <person name="Riva A."/>
            <person name="Barbazuk W."/>
            <person name="Harkins T."/>
        </authorList>
    </citation>
    <scope>NUCLEOTIDE SEQUENCE [LARGE SCALE GENOMIC DNA]</scope>
    <source>
        <strain evidence="3">cv. Jamaican Lion 4</strain>
        <tissue evidence="2">Leaf</tissue>
    </source>
</reference>
<evidence type="ECO:0000256" key="1">
    <source>
        <dbReference type="SAM" id="MobiDB-lite"/>
    </source>
</evidence>
<evidence type="ECO:0000313" key="3">
    <source>
        <dbReference type="Proteomes" id="UP000525078"/>
    </source>
</evidence>
<gene>
    <name evidence="2" type="ORF">F8388_015434</name>
</gene>
<dbReference type="EMBL" id="JAATIP010000054">
    <property type="protein sequence ID" value="KAF4382606.1"/>
    <property type="molecule type" value="Genomic_DNA"/>
</dbReference>
<organism evidence="2 3">
    <name type="scientific">Cannabis sativa</name>
    <name type="common">Hemp</name>
    <name type="synonym">Marijuana</name>
    <dbReference type="NCBI Taxonomy" id="3483"/>
    <lineage>
        <taxon>Eukaryota</taxon>
        <taxon>Viridiplantae</taxon>
        <taxon>Streptophyta</taxon>
        <taxon>Embryophyta</taxon>
        <taxon>Tracheophyta</taxon>
        <taxon>Spermatophyta</taxon>
        <taxon>Magnoliopsida</taxon>
        <taxon>eudicotyledons</taxon>
        <taxon>Gunneridae</taxon>
        <taxon>Pentapetalae</taxon>
        <taxon>rosids</taxon>
        <taxon>fabids</taxon>
        <taxon>Rosales</taxon>
        <taxon>Cannabaceae</taxon>
        <taxon>Cannabis</taxon>
    </lineage>
</organism>
<sequence>MEIQGPLRLLHPNGLIRAMELAESIEANQILVRNYKTGSNRLIHNRPSSLSMPETRVPHVISSPTYSTTSVNSKTTSASSSSSPTSFKRFTEVELREKKERGVCFKCDGRWFRGHECKEAELVVVVVQDEAQEEPPDDYYELHSERLQELKQVTNVFDRFRGQRWEILGQPYAVTSMEF</sequence>
<proteinExistence type="predicted"/>
<dbReference type="Proteomes" id="UP000525078">
    <property type="component" value="Unassembled WGS sequence"/>
</dbReference>
<evidence type="ECO:0000313" key="2">
    <source>
        <dbReference type="EMBL" id="KAF4382606.1"/>
    </source>
</evidence>
<accession>A0A7J6GI35</accession>
<dbReference type="AlphaFoldDB" id="A0A7J6GI35"/>
<name>A0A7J6GI35_CANSA</name>
<comment type="caution">
    <text evidence="2">The sequence shown here is derived from an EMBL/GenBank/DDBJ whole genome shotgun (WGS) entry which is preliminary data.</text>
</comment>
<feature type="region of interest" description="Disordered" evidence="1">
    <location>
        <begin position="43"/>
        <end position="85"/>
    </location>
</feature>
<feature type="compositionally biased region" description="Low complexity" evidence="1">
    <location>
        <begin position="65"/>
        <end position="85"/>
    </location>
</feature>
<protein>
    <submittedName>
        <fullName evidence="2">Uncharacterized protein</fullName>
    </submittedName>
</protein>
<feature type="compositionally biased region" description="Polar residues" evidence="1">
    <location>
        <begin position="43"/>
        <end position="52"/>
    </location>
</feature>